<reference evidence="1 2" key="1">
    <citation type="submission" date="2023-02" db="EMBL/GenBank/DDBJ databases">
        <authorList>
            <person name="Mo P."/>
        </authorList>
    </citation>
    <scope>NUCLEOTIDE SEQUENCE [LARGE SCALE GENOMIC DNA]</scope>
    <source>
        <strain evidence="1 2">HUAS 3</strain>
    </source>
</reference>
<proteinExistence type="predicted"/>
<dbReference type="Proteomes" id="UP001219605">
    <property type="component" value="Chromosome"/>
</dbReference>
<evidence type="ECO:0000313" key="2">
    <source>
        <dbReference type="Proteomes" id="UP001219605"/>
    </source>
</evidence>
<dbReference type="RefSeq" id="WP_275031154.1">
    <property type="nucleotide sequence ID" value="NZ_CP118615.1"/>
</dbReference>
<gene>
    <name evidence="1" type="ORF">PVK37_29790</name>
</gene>
<organism evidence="1 2">
    <name type="scientific">Micromonospora cathayae</name>
    <dbReference type="NCBI Taxonomy" id="3028804"/>
    <lineage>
        <taxon>Bacteria</taxon>
        <taxon>Bacillati</taxon>
        <taxon>Actinomycetota</taxon>
        <taxon>Actinomycetes</taxon>
        <taxon>Micromonosporales</taxon>
        <taxon>Micromonosporaceae</taxon>
        <taxon>Micromonospora</taxon>
    </lineage>
</organism>
<accession>A0ABY7ZR84</accession>
<protein>
    <submittedName>
        <fullName evidence="1">Uncharacterized protein</fullName>
    </submittedName>
</protein>
<keyword evidence="2" id="KW-1185">Reference proteome</keyword>
<dbReference type="EMBL" id="CP118615">
    <property type="protein sequence ID" value="WDZ84578.1"/>
    <property type="molecule type" value="Genomic_DNA"/>
</dbReference>
<name>A0ABY7ZR84_9ACTN</name>
<sequence length="78" mass="8715">MAVVLTPDGWDCVVTAGWGDHRVRCDETEVAFSGEPVGWQLSFEGPMTQETAERFVASVAYQVEQEVGEPVEWIQIAW</sequence>
<evidence type="ECO:0000313" key="1">
    <source>
        <dbReference type="EMBL" id="WDZ84578.1"/>
    </source>
</evidence>